<name>A0A914PP63_9BILA</name>
<accession>A0A914PP63</accession>
<feature type="signal peptide" evidence="1">
    <location>
        <begin position="1"/>
        <end position="26"/>
    </location>
</feature>
<dbReference type="WBParaSite" id="PDA_v2.g20345.t1">
    <property type="protein sequence ID" value="PDA_v2.g20345.t1"/>
    <property type="gene ID" value="PDA_v2.g20345"/>
</dbReference>
<dbReference type="Proteomes" id="UP000887578">
    <property type="component" value="Unplaced"/>
</dbReference>
<proteinExistence type="predicted"/>
<evidence type="ECO:0000313" key="3">
    <source>
        <dbReference type="WBParaSite" id="PDA_v2.g20345.t1"/>
    </source>
</evidence>
<dbReference type="AlphaFoldDB" id="A0A914PP63"/>
<evidence type="ECO:0000313" key="2">
    <source>
        <dbReference type="Proteomes" id="UP000887578"/>
    </source>
</evidence>
<keyword evidence="1" id="KW-0732">Signal</keyword>
<feature type="chain" id="PRO_5037564508" evidence="1">
    <location>
        <begin position="27"/>
        <end position="98"/>
    </location>
</feature>
<evidence type="ECO:0000256" key="1">
    <source>
        <dbReference type="SAM" id="SignalP"/>
    </source>
</evidence>
<protein>
    <submittedName>
        <fullName evidence="3">Uncharacterized protein</fullName>
    </submittedName>
</protein>
<reference evidence="3" key="1">
    <citation type="submission" date="2022-11" db="UniProtKB">
        <authorList>
            <consortium name="WormBaseParasite"/>
        </authorList>
    </citation>
    <scope>IDENTIFICATION</scope>
</reference>
<keyword evidence="2" id="KW-1185">Reference proteome</keyword>
<organism evidence="2 3">
    <name type="scientific">Panagrolaimus davidi</name>
    <dbReference type="NCBI Taxonomy" id="227884"/>
    <lineage>
        <taxon>Eukaryota</taxon>
        <taxon>Metazoa</taxon>
        <taxon>Ecdysozoa</taxon>
        <taxon>Nematoda</taxon>
        <taxon>Chromadorea</taxon>
        <taxon>Rhabditida</taxon>
        <taxon>Tylenchina</taxon>
        <taxon>Panagrolaimomorpha</taxon>
        <taxon>Panagrolaimoidea</taxon>
        <taxon>Panagrolaimidae</taxon>
        <taxon>Panagrolaimus</taxon>
    </lineage>
</organism>
<sequence>MKLFSQTFLFCFFVVLSLELSDSISAAKFRRNGNASNDSGTLGVNVRENRSSDAMLLSDEIHGKDVGEDVVLSGTGPINLTLTHEMLEFEICDNCAGT</sequence>